<feature type="compositionally biased region" description="Polar residues" evidence="6">
    <location>
        <begin position="85"/>
        <end position="96"/>
    </location>
</feature>
<feature type="compositionally biased region" description="Basic residues" evidence="6">
    <location>
        <begin position="1"/>
        <end position="10"/>
    </location>
</feature>
<dbReference type="InterPro" id="IPR038900">
    <property type="entry name" value="TMC"/>
</dbReference>
<keyword evidence="10" id="KW-1185">Reference proteome</keyword>
<keyword evidence="3 7" id="KW-0812">Transmembrane</keyword>
<keyword evidence="4 7" id="KW-1133">Transmembrane helix</keyword>
<feature type="compositionally biased region" description="Low complexity" evidence="6">
    <location>
        <begin position="1423"/>
        <end position="1447"/>
    </location>
</feature>
<comment type="similarity">
    <text evidence="2">Belongs to the TMC family.</text>
</comment>
<evidence type="ECO:0000256" key="7">
    <source>
        <dbReference type="SAM" id="Phobius"/>
    </source>
</evidence>
<comment type="subcellular location">
    <subcellularLocation>
        <location evidence="1">Membrane</location>
        <topology evidence="1">Multi-pass membrane protein</topology>
    </subcellularLocation>
</comment>
<evidence type="ECO:0000313" key="10">
    <source>
        <dbReference type="Proteomes" id="UP001201812"/>
    </source>
</evidence>
<sequence>MKSYLRRFRRYLSDGGGPSSHGPDDDEDEIRHSMLHDEDSDAERGTSARRSRSGGTSPRPAPGARGKLKRSETARPFSSAEKSPRSPNIQKTSLVADNSEDSSKEESSTARLSRRSSVLGDLFALFRRSSSFGLSGRFPPSGAFRDNDDMDDSDDEEANQAMSKEKLLEAIRQKKEIIGKVRLQPWHMKRKRRALKVARRQVQRHEAQVSKWHLYKVEFQRRTQQFLRWLANTSIYLIPWEAKIKRIEIVSSYFIFLRWILGLNITMSFVLMFFITIPEGYLQYSYLFYGYYSSETFIGSIIQYHVPIAYFCVNLFLLAFCLFIILKKMTSNTRKSKLSGGKQEQYVFTWKTVNGMFALSVYLIYQVAQITEKDTFIKQNAVSITVALITLLFPPIFELILKLESYRPRTALRIHLFRVLFFYLVNYFTLVYSLFIMLNNLEAEMRANELNQLMLQQTDTFQIVHNPYTYNKTYYEIVPSRSSRGLRRGRIKRPSKNGTTNANTTPQTTVFYYTSDPTTPAPPLPWTTVYPNYGPFGVGVYNPKAILIPKTETYSKGTRTKNGKNSRLSYETVYESRPIGPSGDWSPSAKTTQGPVVLNYTSSPRIRYSQAFRASNYDELCWETLIGQEIAKIVTTDLGIILVPMLPMINNVKLIILMYVRAWACMTCNVPAKQIFRASRSSNFYLWLLLMMLCMSTLPVGFVIASKKPSKNCGPFSNQERFYRLIIYFLVLLVSGLRGKLCFKITIKFMTLFPAANTDLSKQLTHERTEEKKKIFELAGGGRKRPSQWTTFSHRPSDFKLNGGGKSGSRSGSRSNSKPRDSGSEGTRYASAEGDGHSQSRSAGGGSGTTPVRSSWHGLPTTQAQSGTAAGDSDRLPRFQKRGQRKRHTPLFQASDDQLHSPTKSPISPTRHLTFLPSLQSVTEDEIDEEEGETQHTVLQKDTIDEAGENNTEMERSQQSKSSSEPVSEEKPIPFTWRQRFLVCVGLADPEKIDRERAQAMLKRAVMAQAKRESIAAHADVEAGRQRKSRSGSNTGIRARSRGNIEVPQVIEPESAEEKDEEEDSVVSPLLQPPRRHRPTPLLEEADYSVPSDEEADDEAEYANRANEPMQTHFPSSDERASGSSRSRTRSPYYSDNDTMIHVEKPGPSGISSHSPRPVSNLLELPLQPTKRSISLNDRKLLNAPIVPEPDVMSDSSPVIAPRPRHFDEFHANKLVPEKRSPLPLRLSREQMAPTPPRHGRYYGEPDDRYAAQPPYYPAEMESSGRRMPESALFDRAERSNRMQTSDDPTRPPSEESFRDPTLSDEISLPYYASNVNDPGVLSESFHYADPQLFSYAAAMCSPLSSTDFPSSERETTQILPSGHVTIPITRPSREGSRRQKLSDSPQRHAQFVEPEGRPVESDVGETQQISPILRRLGRPSDDGGSTSGRGTMPPGGYTTSPSGSSPEFGRAKFRISSSPTRPRNERDGESSDASIRRFNIRQKSALGSPGGISSGVSEQRKSPPPQSRTAPEGTTYSQQTTV</sequence>
<dbReference type="PANTHER" id="PTHR23302">
    <property type="entry name" value="TRANSMEMBRANE CHANNEL-RELATED"/>
    <property type="match status" value="1"/>
</dbReference>
<feature type="region of interest" description="Disordered" evidence="6">
    <location>
        <begin position="1"/>
        <end position="113"/>
    </location>
</feature>
<name>A0AAD4R2W3_9BILA</name>
<feature type="region of interest" description="Disordered" evidence="6">
    <location>
        <begin position="1017"/>
        <end position="1161"/>
    </location>
</feature>
<organism evidence="9 10">
    <name type="scientific">Ditylenchus destructor</name>
    <dbReference type="NCBI Taxonomy" id="166010"/>
    <lineage>
        <taxon>Eukaryota</taxon>
        <taxon>Metazoa</taxon>
        <taxon>Ecdysozoa</taxon>
        <taxon>Nematoda</taxon>
        <taxon>Chromadorea</taxon>
        <taxon>Rhabditida</taxon>
        <taxon>Tylenchina</taxon>
        <taxon>Tylenchomorpha</taxon>
        <taxon>Sphaerularioidea</taxon>
        <taxon>Anguinidae</taxon>
        <taxon>Anguininae</taxon>
        <taxon>Ditylenchus</taxon>
    </lineage>
</organism>
<feature type="compositionally biased region" description="Acidic residues" evidence="6">
    <location>
        <begin position="1054"/>
        <end position="1065"/>
    </location>
</feature>
<keyword evidence="5 7" id="KW-0472">Membrane</keyword>
<accession>A0AAD4R2W3</accession>
<feature type="compositionally biased region" description="Acidic residues" evidence="6">
    <location>
        <begin position="1084"/>
        <end position="1101"/>
    </location>
</feature>
<dbReference type="Proteomes" id="UP001201812">
    <property type="component" value="Unassembled WGS sequence"/>
</dbReference>
<feature type="transmembrane region" description="Helical" evidence="7">
    <location>
        <begin position="380"/>
        <end position="400"/>
    </location>
</feature>
<dbReference type="GO" id="GO:0005886">
    <property type="term" value="C:plasma membrane"/>
    <property type="evidence" value="ECO:0007669"/>
    <property type="project" value="InterPro"/>
</dbReference>
<gene>
    <name evidence="9" type="ORF">DdX_05934</name>
</gene>
<protein>
    <submittedName>
        <fullName evidence="9">TMC domain-containing protein</fullName>
    </submittedName>
</protein>
<feature type="transmembrane region" description="Helical" evidence="7">
    <location>
        <begin position="347"/>
        <end position="368"/>
    </location>
</feature>
<dbReference type="GO" id="GO:0008381">
    <property type="term" value="F:mechanosensitive monoatomic ion channel activity"/>
    <property type="evidence" value="ECO:0007669"/>
    <property type="project" value="TreeGrafter"/>
</dbReference>
<evidence type="ECO:0000313" key="9">
    <source>
        <dbReference type="EMBL" id="KAI1718825.1"/>
    </source>
</evidence>
<evidence type="ECO:0000256" key="2">
    <source>
        <dbReference type="ARBA" id="ARBA00006510"/>
    </source>
</evidence>
<feature type="transmembrane region" description="Helical" evidence="7">
    <location>
        <begin position="684"/>
        <end position="705"/>
    </location>
</feature>
<dbReference type="PANTHER" id="PTHR23302:SF65">
    <property type="entry name" value="TRANSMEMBRANE CHANNEL-LIKE PROTEIN 2"/>
    <property type="match status" value="1"/>
</dbReference>
<feature type="region of interest" description="Disordered" evidence="6">
    <location>
        <begin position="1230"/>
        <end position="1302"/>
    </location>
</feature>
<evidence type="ECO:0000259" key="8">
    <source>
        <dbReference type="Pfam" id="PF07810"/>
    </source>
</evidence>
<feature type="transmembrane region" description="Helical" evidence="7">
    <location>
        <begin position="297"/>
        <end position="326"/>
    </location>
</feature>
<feature type="compositionally biased region" description="Basic and acidic residues" evidence="6">
    <location>
        <begin position="1263"/>
        <end position="1281"/>
    </location>
</feature>
<proteinExistence type="inferred from homology"/>
<evidence type="ECO:0000256" key="1">
    <source>
        <dbReference type="ARBA" id="ARBA00004141"/>
    </source>
</evidence>
<dbReference type="Pfam" id="PF07810">
    <property type="entry name" value="TMC"/>
    <property type="match status" value="1"/>
</dbReference>
<feature type="domain" description="TMC" evidence="8">
    <location>
        <begin position="638"/>
        <end position="679"/>
    </location>
</feature>
<feature type="region of interest" description="Disordered" evidence="6">
    <location>
        <begin position="1346"/>
        <end position="1523"/>
    </location>
</feature>
<feature type="region of interest" description="Disordered" evidence="6">
    <location>
        <begin position="926"/>
        <end position="972"/>
    </location>
</feature>
<feature type="compositionally biased region" description="Basic and acidic residues" evidence="6">
    <location>
        <begin position="1288"/>
        <end position="1299"/>
    </location>
</feature>
<feature type="compositionally biased region" description="Basic residues" evidence="6">
    <location>
        <begin position="878"/>
        <end position="889"/>
    </location>
</feature>
<dbReference type="InterPro" id="IPR012496">
    <property type="entry name" value="TMC_dom"/>
</dbReference>
<evidence type="ECO:0000256" key="4">
    <source>
        <dbReference type="ARBA" id="ARBA00022989"/>
    </source>
</evidence>
<feature type="compositionally biased region" description="Polar residues" evidence="6">
    <location>
        <begin position="1508"/>
        <end position="1523"/>
    </location>
</feature>
<feature type="compositionally biased region" description="Basic residues" evidence="6">
    <location>
        <begin position="485"/>
        <end position="495"/>
    </location>
</feature>
<feature type="compositionally biased region" description="Low complexity" evidence="6">
    <location>
        <begin position="497"/>
        <end position="506"/>
    </location>
</feature>
<feature type="compositionally biased region" description="Low complexity" evidence="6">
    <location>
        <begin position="53"/>
        <end position="65"/>
    </location>
</feature>
<dbReference type="EMBL" id="JAKKPZ010000007">
    <property type="protein sequence ID" value="KAI1718825.1"/>
    <property type="molecule type" value="Genomic_DNA"/>
</dbReference>
<feature type="region of interest" description="Disordered" evidence="6">
    <location>
        <begin position="776"/>
        <end position="913"/>
    </location>
</feature>
<feature type="transmembrane region" description="Helical" evidence="7">
    <location>
        <begin position="253"/>
        <end position="277"/>
    </location>
</feature>
<feature type="region of interest" description="Disordered" evidence="6">
    <location>
        <begin position="485"/>
        <end position="506"/>
    </location>
</feature>
<evidence type="ECO:0000256" key="5">
    <source>
        <dbReference type="ARBA" id="ARBA00023136"/>
    </source>
</evidence>
<feature type="compositionally biased region" description="Basic and acidic residues" evidence="6">
    <location>
        <begin position="1372"/>
        <end position="1382"/>
    </location>
</feature>
<feature type="transmembrane region" description="Helical" evidence="7">
    <location>
        <begin position="420"/>
        <end position="438"/>
    </location>
</feature>
<evidence type="ECO:0000256" key="3">
    <source>
        <dbReference type="ARBA" id="ARBA00022692"/>
    </source>
</evidence>
<feature type="compositionally biased region" description="Basic and acidic residues" evidence="6">
    <location>
        <begin position="29"/>
        <end position="46"/>
    </location>
</feature>
<comment type="caution">
    <text evidence="9">The sequence shown here is derived from an EMBL/GenBank/DDBJ whole genome shotgun (WGS) entry which is preliminary data.</text>
</comment>
<evidence type="ECO:0000256" key="6">
    <source>
        <dbReference type="SAM" id="MobiDB-lite"/>
    </source>
</evidence>
<reference evidence="9" key="1">
    <citation type="submission" date="2022-01" db="EMBL/GenBank/DDBJ databases">
        <title>Genome Sequence Resource for Two Populations of Ditylenchus destructor, the Migratory Endoparasitic Phytonematode.</title>
        <authorList>
            <person name="Zhang H."/>
            <person name="Lin R."/>
            <person name="Xie B."/>
        </authorList>
    </citation>
    <scope>NUCLEOTIDE SEQUENCE</scope>
    <source>
        <strain evidence="9">BazhouSP</strain>
    </source>
</reference>